<dbReference type="Pfam" id="PF00749">
    <property type="entry name" value="tRNA-synt_1c"/>
    <property type="match status" value="1"/>
</dbReference>
<keyword evidence="2" id="KW-0436">Ligase</keyword>
<evidence type="ECO:0000313" key="10">
    <source>
        <dbReference type="EMBL" id="CAB4701724.1"/>
    </source>
</evidence>
<dbReference type="Gene3D" id="3.90.800.10">
    <property type="entry name" value="Glutamyl-tRNA Synthetase, Domain 3"/>
    <property type="match status" value="1"/>
</dbReference>
<dbReference type="Pfam" id="PF03950">
    <property type="entry name" value="tRNA-synt_1c_C"/>
    <property type="match status" value="1"/>
</dbReference>
<dbReference type="InterPro" id="IPR004514">
    <property type="entry name" value="Gln-tRNA-synth"/>
</dbReference>
<dbReference type="FunFam" id="3.90.800.10:FF:000001">
    <property type="entry name" value="Glutamine--tRNA ligase"/>
    <property type="match status" value="1"/>
</dbReference>
<feature type="domain" description="Glutamyl/glutaminyl-tRNA synthetase class Ib anti-codon binding" evidence="8">
    <location>
        <begin position="366"/>
        <end position="471"/>
    </location>
</feature>
<dbReference type="InterPro" id="IPR000924">
    <property type="entry name" value="Glu/Gln-tRNA-synth"/>
</dbReference>
<dbReference type="InterPro" id="IPR020056">
    <property type="entry name" value="Rbsml_bL25/Gln-tRNA_synth_N"/>
</dbReference>
<keyword evidence="6" id="KW-0030">Aminoacyl-tRNA synthetase</keyword>
<dbReference type="Gene3D" id="3.40.50.620">
    <property type="entry name" value="HUPs"/>
    <property type="match status" value="1"/>
</dbReference>
<dbReference type="EMBL" id="CAEZXX010000031">
    <property type="protein sequence ID" value="CAB4701724.1"/>
    <property type="molecule type" value="Genomic_DNA"/>
</dbReference>
<feature type="domain" description="tRNA synthetases class I (E and Q) anti-codon binding" evidence="9">
    <location>
        <begin position="488"/>
        <end position="562"/>
    </location>
</feature>
<dbReference type="EMBL" id="CAFBQP010000086">
    <property type="protein sequence ID" value="CAB5066889.1"/>
    <property type="molecule type" value="Genomic_DNA"/>
</dbReference>
<proteinExistence type="predicted"/>
<dbReference type="GO" id="GO:0006425">
    <property type="term" value="P:glutaminyl-tRNA aminoacylation"/>
    <property type="evidence" value="ECO:0007669"/>
    <property type="project" value="InterPro"/>
</dbReference>
<dbReference type="InterPro" id="IPR020058">
    <property type="entry name" value="Glu/Gln-tRNA-synth_Ib_cat-dom"/>
</dbReference>
<evidence type="ECO:0000259" key="8">
    <source>
        <dbReference type="Pfam" id="PF03950"/>
    </source>
</evidence>
<dbReference type="PANTHER" id="PTHR43097">
    <property type="entry name" value="GLUTAMINE-TRNA LIGASE"/>
    <property type="match status" value="1"/>
</dbReference>
<dbReference type="FunFam" id="3.40.50.620:FF:000037">
    <property type="entry name" value="Glutamine--tRNA ligase cytoplasmic"/>
    <property type="match status" value="1"/>
</dbReference>
<dbReference type="EMBL" id="CAFBLR010000142">
    <property type="protein sequence ID" value="CAB4880986.1"/>
    <property type="molecule type" value="Genomic_DNA"/>
</dbReference>
<dbReference type="AlphaFoldDB" id="A0A6J6TRP8"/>
<dbReference type="InterPro" id="IPR049437">
    <property type="entry name" value="tRNA-synt_1c_C2"/>
</dbReference>
<dbReference type="PANTHER" id="PTHR43097:SF5">
    <property type="entry name" value="GLUTAMATE--TRNA LIGASE"/>
    <property type="match status" value="1"/>
</dbReference>
<dbReference type="InterPro" id="IPR020059">
    <property type="entry name" value="Glu/Gln-tRNA-synth_Ib_codon-bd"/>
</dbReference>
<evidence type="ECO:0000313" key="11">
    <source>
        <dbReference type="EMBL" id="CAB4750232.1"/>
    </source>
</evidence>
<dbReference type="SUPFAM" id="SSF52374">
    <property type="entry name" value="Nucleotidylyl transferase"/>
    <property type="match status" value="1"/>
</dbReference>
<dbReference type="GO" id="GO:0005524">
    <property type="term" value="F:ATP binding"/>
    <property type="evidence" value="ECO:0007669"/>
    <property type="project" value="UniProtKB-KW"/>
</dbReference>
<dbReference type="PRINTS" id="PR00987">
    <property type="entry name" value="TRNASYNTHGLU"/>
</dbReference>
<dbReference type="InterPro" id="IPR050132">
    <property type="entry name" value="Gln/Glu-tRNA_Ligase"/>
</dbReference>
<gene>
    <name evidence="10" type="ORF">UFOPK2602_00623</name>
    <name evidence="11" type="ORF">UFOPK2806_00968</name>
    <name evidence="12" type="ORF">UFOPK3417_01365</name>
    <name evidence="13" type="ORF">UFOPK4306_01937</name>
</gene>
<dbReference type="Pfam" id="PF20974">
    <property type="entry name" value="tRNA-synt_1c_C2"/>
    <property type="match status" value="1"/>
</dbReference>
<feature type="domain" description="Glutamyl/glutaminyl-tRNA synthetase class Ib catalytic" evidence="7">
    <location>
        <begin position="53"/>
        <end position="363"/>
    </location>
</feature>
<dbReference type="NCBIfam" id="TIGR00440">
    <property type="entry name" value="glnS"/>
    <property type="match status" value="1"/>
</dbReference>
<dbReference type="InterPro" id="IPR014729">
    <property type="entry name" value="Rossmann-like_a/b/a_fold"/>
</dbReference>
<evidence type="ECO:0000256" key="6">
    <source>
        <dbReference type="ARBA" id="ARBA00023146"/>
    </source>
</evidence>
<evidence type="ECO:0000256" key="3">
    <source>
        <dbReference type="ARBA" id="ARBA00022741"/>
    </source>
</evidence>
<dbReference type="EMBL" id="CAEZYY010000010">
    <property type="protein sequence ID" value="CAB4750232.1"/>
    <property type="molecule type" value="Genomic_DNA"/>
</dbReference>
<dbReference type="FunFam" id="1.10.1160.10:FF:000001">
    <property type="entry name" value="Glutamine--tRNA ligase"/>
    <property type="match status" value="1"/>
</dbReference>
<name>A0A6J6TRP8_9ZZZZ</name>
<keyword evidence="4" id="KW-0067">ATP-binding</keyword>
<dbReference type="SUPFAM" id="SSF50715">
    <property type="entry name" value="Ribosomal protein L25-like"/>
    <property type="match status" value="1"/>
</dbReference>
<dbReference type="GO" id="GO:0005829">
    <property type="term" value="C:cytosol"/>
    <property type="evidence" value="ECO:0007669"/>
    <property type="project" value="TreeGrafter"/>
</dbReference>
<dbReference type="Gene3D" id="1.10.1160.10">
    <property type="entry name" value="Glutamyl-trna Synthetase, Domain 2"/>
    <property type="match status" value="1"/>
</dbReference>
<dbReference type="NCBIfam" id="NF011291">
    <property type="entry name" value="PRK14703.1"/>
    <property type="match status" value="1"/>
</dbReference>
<evidence type="ECO:0000256" key="4">
    <source>
        <dbReference type="ARBA" id="ARBA00022840"/>
    </source>
</evidence>
<evidence type="ECO:0000313" key="13">
    <source>
        <dbReference type="EMBL" id="CAB5066889.1"/>
    </source>
</evidence>
<keyword evidence="3" id="KW-0547">Nucleotide-binding</keyword>
<sequence length="587" mass="66209">MAVPHPAPAGTFYWSPTPVFTMTTPDLPNPPSTDFVRELVRQDNSQGTFSGRVQTRFPPEPNGYLHIGHAKAICIDFGLAGEFGGRCNLRLDDTNPETENEEFVSGIIADLTWLGFAPPQPVLYASDYFEQLYQWAEHLVERGLAYVDDQDGETISAQRGGYGKPGIESPFRNRTPGENLDLLRRMRAGEFADGSRVLRAKIDMQDENMQLRDPVMYRIRRQHHFRTGDLWAIYPTYDWAHGQSDAIEGVTHSLCTLEFDSHRALYDWYLEQLPLPGHKPRQTEFARLELTYTVTSKRKLASLVAQGTVDGWDDPRLPTLRGLRRRGYPATAIREFCNYIGVSRTNSRHDIELLESFVRTDLNRTAQRRMAVLRPIRLVITNWPTDANGNPLVEMCEVANNPENAADGTRMVPFSGELYLEGEDFSADPPPQFFRLAPGREVRLRAAYFVKYQSHVTDETGTVTEVHCTYDPETRGGNAPDGRKVKTTLHWVSAAHAVDATVALYDRLFTGKVPGEASGEPFDDLNPNSLELLTGCKVEAALADTPLGAVVQFERLGYFAHDPRTPMLFHRTVGLRDEWANIQKRPK</sequence>
<evidence type="ECO:0000259" key="9">
    <source>
        <dbReference type="Pfam" id="PF20974"/>
    </source>
</evidence>
<evidence type="ECO:0000256" key="1">
    <source>
        <dbReference type="ARBA" id="ARBA00022490"/>
    </source>
</evidence>
<reference evidence="11" key="1">
    <citation type="submission" date="2020-05" db="EMBL/GenBank/DDBJ databases">
        <authorList>
            <person name="Chiriac C."/>
            <person name="Salcher M."/>
            <person name="Ghai R."/>
            <person name="Kavagutti S V."/>
        </authorList>
    </citation>
    <scope>NUCLEOTIDE SEQUENCE</scope>
</reference>
<keyword evidence="5" id="KW-0648">Protein biosynthesis</keyword>
<accession>A0A6J6TRP8</accession>
<evidence type="ECO:0000313" key="12">
    <source>
        <dbReference type="EMBL" id="CAB4880986.1"/>
    </source>
</evidence>
<dbReference type="GO" id="GO:0004819">
    <property type="term" value="F:glutamine-tRNA ligase activity"/>
    <property type="evidence" value="ECO:0007669"/>
    <property type="project" value="InterPro"/>
</dbReference>
<dbReference type="InterPro" id="IPR020061">
    <property type="entry name" value="Glu_tRNA_lig_a-bdl"/>
</dbReference>
<dbReference type="Gene3D" id="2.40.240.10">
    <property type="entry name" value="Ribosomal Protein L25, Chain P"/>
    <property type="match status" value="2"/>
</dbReference>
<organism evidence="11">
    <name type="scientific">freshwater metagenome</name>
    <dbReference type="NCBI Taxonomy" id="449393"/>
    <lineage>
        <taxon>unclassified sequences</taxon>
        <taxon>metagenomes</taxon>
        <taxon>ecological metagenomes</taxon>
    </lineage>
</organism>
<keyword evidence="1" id="KW-0963">Cytoplasm</keyword>
<evidence type="ECO:0000259" key="7">
    <source>
        <dbReference type="Pfam" id="PF00749"/>
    </source>
</evidence>
<protein>
    <submittedName>
        <fullName evidence="11">Unannotated protein</fullName>
    </submittedName>
</protein>
<evidence type="ECO:0000256" key="2">
    <source>
        <dbReference type="ARBA" id="ARBA00022598"/>
    </source>
</evidence>
<dbReference type="InterPro" id="IPR011035">
    <property type="entry name" value="Ribosomal_bL25/Gln-tRNA_synth"/>
</dbReference>
<evidence type="ECO:0000256" key="5">
    <source>
        <dbReference type="ARBA" id="ARBA00022917"/>
    </source>
</evidence>